<feature type="domain" description="O-antigen ligase-related" evidence="6">
    <location>
        <begin position="201"/>
        <end position="357"/>
    </location>
</feature>
<dbReference type="GO" id="GO:0016874">
    <property type="term" value="F:ligase activity"/>
    <property type="evidence" value="ECO:0007669"/>
    <property type="project" value="UniProtKB-KW"/>
</dbReference>
<keyword evidence="3 5" id="KW-1133">Transmembrane helix</keyword>
<feature type="transmembrane region" description="Helical" evidence="5">
    <location>
        <begin position="241"/>
        <end position="259"/>
    </location>
</feature>
<dbReference type="EMBL" id="SMAF01000030">
    <property type="protein sequence ID" value="TCS93055.1"/>
    <property type="molecule type" value="Genomic_DNA"/>
</dbReference>
<dbReference type="AlphaFoldDB" id="A0A4R3L2D3"/>
<feature type="transmembrane region" description="Helical" evidence="5">
    <location>
        <begin position="349"/>
        <end position="367"/>
    </location>
</feature>
<comment type="caution">
    <text evidence="7">The sequence shown here is derived from an EMBL/GenBank/DDBJ whole genome shotgun (WGS) entry which is preliminary data.</text>
</comment>
<dbReference type="PANTHER" id="PTHR37422:SF21">
    <property type="entry name" value="EXOQ-LIKE PROTEIN"/>
    <property type="match status" value="1"/>
</dbReference>
<keyword evidence="4 5" id="KW-0472">Membrane</keyword>
<feature type="transmembrane region" description="Helical" evidence="5">
    <location>
        <begin position="379"/>
        <end position="396"/>
    </location>
</feature>
<gene>
    <name evidence="7" type="ORF">EDC25_13026</name>
</gene>
<evidence type="ECO:0000313" key="7">
    <source>
        <dbReference type="EMBL" id="TCS93055.1"/>
    </source>
</evidence>
<accession>A0A4R3L2D3</accession>
<feature type="transmembrane region" description="Helical" evidence="5">
    <location>
        <begin position="29"/>
        <end position="60"/>
    </location>
</feature>
<feature type="transmembrane region" description="Helical" evidence="5">
    <location>
        <begin position="402"/>
        <end position="420"/>
    </location>
</feature>
<evidence type="ECO:0000256" key="3">
    <source>
        <dbReference type="ARBA" id="ARBA00022989"/>
    </source>
</evidence>
<organism evidence="7 8">
    <name type="scientific">Pseudofulvimonas gallinarii</name>
    <dbReference type="NCBI Taxonomy" id="634155"/>
    <lineage>
        <taxon>Bacteria</taxon>
        <taxon>Pseudomonadati</taxon>
        <taxon>Pseudomonadota</taxon>
        <taxon>Gammaproteobacteria</taxon>
        <taxon>Lysobacterales</taxon>
        <taxon>Rhodanobacteraceae</taxon>
        <taxon>Pseudofulvimonas</taxon>
    </lineage>
</organism>
<proteinExistence type="predicted"/>
<evidence type="ECO:0000256" key="5">
    <source>
        <dbReference type="SAM" id="Phobius"/>
    </source>
</evidence>
<dbReference type="Proteomes" id="UP000294599">
    <property type="component" value="Unassembled WGS sequence"/>
</dbReference>
<keyword evidence="7" id="KW-0436">Ligase</keyword>
<sequence length="430" mass="46598">MSDASPMDVSSWSAARPAPMPLRQLLPPLLLWLVLALLPVGRIAELPLLAGAGWGVLLLFRDARALWRLPGVRLALGLFACYWLPSLLSAFDAVAPEKTWTQVAAHMRYAPFAVFAVATMRDAAQWQWLLRASALLLGLWIVDAWLQAFTGASLGGRMDGDRLSGIFGADNLKLGGVVATLSPLLLAFLQQRLGWRGVFIGAVVAAGVILLAGARAAWLVYALVLAGVCLRPFAGRARRALVMLAALLAAAAALGYAAYLSSPLFAARVDRTLLLVSSEADDVDHALAGRLPIWRTARDMALAHPFNGVGVRGFRHDYLQHAAADDPWREQQGALHPHQLVLEVATETGLPGLVGWLFGVALLWRGVRRVTPAARLRAWPPLLALAAMCFPLNTHYAFHSSWWGLFFWWVLVAVLVALHADRARAVPESG</sequence>
<keyword evidence="8" id="KW-1185">Reference proteome</keyword>
<dbReference type="Pfam" id="PF04932">
    <property type="entry name" value="Wzy_C"/>
    <property type="match status" value="1"/>
</dbReference>
<feature type="transmembrane region" description="Helical" evidence="5">
    <location>
        <begin position="128"/>
        <end position="146"/>
    </location>
</feature>
<evidence type="ECO:0000259" key="6">
    <source>
        <dbReference type="Pfam" id="PF04932"/>
    </source>
</evidence>
<feature type="transmembrane region" description="Helical" evidence="5">
    <location>
        <begin position="193"/>
        <end position="212"/>
    </location>
</feature>
<evidence type="ECO:0000256" key="1">
    <source>
        <dbReference type="ARBA" id="ARBA00004141"/>
    </source>
</evidence>
<dbReference type="RefSeq" id="WP_240639660.1">
    <property type="nucleotide sequence ID" value="NZ_JBHLWF010000030.1"/>
</dbReference>
<dbReference type="InterPro" id="IPR051533">
    <property type="entry name" value="WaaL-like"/>
</dbReference>
<dbReference type="InterPro" id="IPR007016">
    <property type="entry name" value="O-antigen_ligase-rel_domated"/>
</dbReference>
<dbReference type="PANTHER" id="PTHR37422">
    <property type="entry name" value="TEICHURONIC ACID BIOSYNTHESIS PROTEIN TUAE"/>
    <property type="match status" value="1"/>
</dbReference>
<reference evidence="7 8" key="1">
    <citation type="submission" date="2019-03" db="EMBL/GenBank/DDBJ databases">
        <title>Genomic Encyclopedia of Type Strains, Phase IV (KMG-IV): sequencing the most valuable type-strain genomes for metagenomic binning, comparative biology and taxonomic classification.</title>
        <authorList>
            <person name="Goeker M."/>
        </authorList>
    </citation>
    <scope>NUCLEOTIDE SEQUENCE [LARGE SCALE GENOMIC DNA]</scope>
    <source>
        <strain evidence="7 8">DSM 21944</strain>
    </source>
</reference>
<keyword evidence="2 5" id="KW-0812">Transmembrane</keyword>
<feature type="transmembrane region" description="Helical" evidence="5">
    <location>
        <begin position="218"/>
        <end position="234"/>
    </location>
</feature>
<evidence type="ECO:0000256" key="4">
    <source>
        <dbReference type="ARBA" id="ARBA00023136"/>
    </source>
</evidence>
<name>A0A4R3L2D3_9GAMM</name>
<protein>
    <submittedName>
        <fullName evidence="7">O-antigen ligase</fullName>
    </submittedName>
</protein>
<evidence type="ECO:0000313" key="8">
    <source>
        <dbReference type="Proteomes" id="UP000294599"/>
    </source>
</evidence>
<feature type="transmembrane region" description="Helical" evidence="5">
    <location>
        <begin position="166"/>
        <end position="186"/>
    </location>
</feature>
<comment type="subcellular location">
    <subcellularLocation>
        <location evidence="1">Membrane</location>
        <topology evidence="1">Multi-pass membrane protein</topology>
    </subcellularLocation>
</comment>
<evidence type="ECO:0000256" key="2">
    <source>
        <dbReference type="ARBA" id="ARBA00022692"/>
    </source>
</evidence>
<dbReference type="GO" id="GO:0016020">
    <property type="term" value="C:membrane"/>
    <property type="evidence" value="ECO:0007669"/>
    <property type="project" value="UniProtKB-SubCell"/>
</dbReference>